<comment type="caution">
    <text evidence="1">The sequence shown here is derived from an EMBL/GenBank/DDBJ whole genome shotgun (WGS) entry which is preliminary data.</text>
</comment>
<organism evidence="1 2">
    <name type="scientific">Corallococcus soli</name>
    <dbReference type="NCBI Taxonomy" id="2710757"/>
    <lineage>
        <taxon>Bacteria</taxon>
        <taxon>Pseudomonadati</taxon>
        <taxon>Myxococcota</taxon>
        <taxon>Myxococcia</taxon>
        <taxon>Myxococcales</taxon>
        <taxon>Cystobacterineae</taxon>
        <taxon>Myxococcaceae</taxon>
        <taxon>Corallococcus</taxon>
    </lineage>
</organism>
<sequence>MPRTPALLRDTLAVAATLMCLGCGDDKTEAERRTFGVSMTATPPTAPNAHGWTVTPEAVQMSVGAVRFFEGRVLLSRAPRFDWYSLIGGTARAHPGHYVPGDALGEVLKVQTVDLLAAGGAFLGDANAVTGSYGSLELTLVTPTAATDAQNVLGGHQVHVRGTALHTTGATVRFDAAVDLPKAIEGVRFERELKQEPGAVSIAVDLGKWMSRINFATASLPDAAGVSTFPADSQAQNALVRGVEDTSAYVVTWVEGAAQ</sequence>
<dbReference type="Proteomes" id="UP001516472">
    <property type="component" value="Unassembled WGS sequence"/>
</dbReference>
<evidence type="ECO:0008006" key="3">
    <source>
        <dbReference type="Google" id="ProtNLM"/>
    </source>
</evidence>
<dbReference type="RefSeq" id="WP_193346003.1">
    <property type="nucleotide sequence ID" value="NZ_CBCSIP010000021.1"/>
</dbReference>
<proteinExistence type="predicted"/>
<name>A0ABR9PF71_9BACT</name>
<accession>A0ABR9PF71</accession>
<gene>
    <name evidence="1" type="ORF">G4177_00040</name>
</gene>
<evidence type="ECO:0000313" key="1">
    <source>
        <dbReference type="EMBL" id="MBE4746558.1"/>
    </source>
</evidence>
<keyword evidence="2" id="KW-1185">Reference proteome</keyword>
<evidence type="ECO:0000313" key="2">
    <source>
        <dbReference type="Proteomes" id="UP001516472"/>
    </source>
</evidence>
<protein>
    <recommendedName>
        <fullName evidence="3">Lipoprotein</fullName>
    </recommendedName>
</protein>
<dbReference type="EMBL" id="JAAIYO010000001">
    <property type="protein sequence ID" value="MBE4746558.1"/>
    <property type="molecule type" value="Genomic_DNA"/>
</dbReference>
<reference evidence="1 2" key="1">
    <citation type="submission" date="2020-02" db="EMBL/GenBank/DDBJ databases">
        <authorList>
            <person name="Babadi Z.K."/>
            <person name="Risdian C."/>
            <person name="Ebrahimipour G.H."/>
            <person name="Wink J."/>
        </authorList>
    </citation>
    <scope>NUCLEOTIDE SEQUENCE [LARGE SCALE GENOMIC DNA]</scope>
    <source>
        <strain evidence="1 2">ZKHCc1 1396</strain>
    </source>
</reference>